<comment type="similarity">
    <text evidence="2">Belongs to the metallo-dependent hydrolases superfamily. Adenosine and AMP deaminases family.</text>
</comment>
<dbReference type="RefSeq" id="WP_345556841.1">
    <property type="nucleotide sequence ID" value="NZ_BAABIK010000013.1"/>
</dbReference>
<evidence type="ECO:0000256" key="2">
    <source>
        <dbReference type="ARBA" id="ARBA00006676"/>
    </source>
</evidence>
<dbReference type="Gene3D" id="3.20.20.140">
    <property type="entry name" value="Metal-dependent hydrolases"/>
    <property type="match status" value="1"/>
</dbReference>
<evidence type="ECO:0000313" key="7">
    <source>
        <dbReference type="EMBL" id="GAA4942986.1"/>
    </source>
</evidence>
<dbReference type="Proteomes" id="UP001499993">
    <property type="component" value="Unassembled WGS sequence"/>
</dbReference>
<keyword evidence="5" id="KW-0862">Zinc</keyword>
<dbReference type="PROSITE" id="PS00485">
    <property type="entry name" value="A_DEAMINASE"/>
    <property type="match status" value="1"/>
</dbReference>
<comment type="caution">
    <text evidence="7">The sequence shown here is derived from an EMBL/GenBank/DDBJ whole genome shotgun (WGS) entry which is preliminary data.</text>
</comment>
<proteinExistence type="inferred from homology"/>
<evidence type="ECO:0000256" key="4">
    <source>
        <dbReference type="ARBA" id="ARBA00022801"/>
    </source>
</evidence>
<dbReference type="InterPro" id="IPR006650">
    <property type="entry name" value="A/AMP_deam_AS"/>
</dbReference>
<keyword evidence="8" id="KW-1185">Reference proteome</keyword>
<evidence type="ECO:0000256" key="5">
    <source>
        <dbReference type="ARBA" id="ARBA00022833"/>
    </source>
</evidence>
<reference evidence="8" key="1">
    <citation type="journal article" date="2019" name="Int. J. Syst. Evol. Microbiol.">
        <title>The Global Catalogue of Microorganisms (GCM) 10K type strain sequencing project: providing services to taxonomists for standard genome sequencing and annotation.</title>
        <authorList>
            <consortium name="The Broad Institute Genomics Platform"/>
            <consortium name="The Broad Institute Genome Sequencing Center for Infectious Disease"/>
            <person name="Wu L."/>
            <person name="Ma J."/>
        </authorList>
    </citation>
    <scope>NUCLEOTIDE SEQUENCE [LARGE SCALE GENOMIC DNA]</scope>
    <source>
        <strain evidence="8">JCM 18123</strain>
    </source>
</reference>
<dbReference type="NCBIfam" id="TIGR01430">
    <property type="entry name" value="aden_deam"/>
    <property type="match status" value="1"/>
</dbReference>
<name>A0ABP9GHU7_9ACTN</name>
<keyword evidence="3" id="KW-0479">Metal-binding</keyword>
<feature type="domain" description="Adenosine deaminase" evidence="6">
    <location>
        <begin position="21"/>
        <end position="325"/>
    </location>
</feature>
<evidence type="ECO:0000256" key="1">
    <source>
        <dbReference type="ARBA" id="ARBA00001947"/>
    </source>
</evidence>
<dbReference type="PANTHER" id="PTHR43114">
    <property type="entry name" value="ADENINE DEAMINASE"/>
    <property type="match status" value="1"/>
</dbReference>
<evidence type="ECO:0000259" key="6">
    <source>
        <dbReference type="Pfam" id="PF00962"/>
    </source>
</evidence>
<dbReference type="InterPro" id="IPR001365">
    <property type="entry name" value="A_deaminase_dom"/>
</dbReference>
<dbReference type="Pfam" id="PF00962">
    <property type="entry name" value="A_deaminase"/>
    <property type="match status" value="1"/>
</dbReference>
<protein>
    <submittedName>
        <fullName evidence="7">Adenosine deaminase</fullName>
    </submittedName>
</protein>
<accession>A0ABP9GHU7</accession>
<comment type="cofactor">
    <cofactor evidence="1">
        <name>Zn(2+)</name>
        <dbReference type="ChEBI" id="CHEBI:29105"/>
    </cofactor>
</comment>
<evidence type="ECO:0000256" key="3">
    <source>
        <dbReference type="ARBA" id="ARBA00022723"/>
    </source>
</evidence>
<dbReference type="InterPro" id="IPR006330">
    <property type="entry name" value="Ado/ade_deaminase"/>
</dbReference>
<dbReference type="SUPFAM" id="SSF51556">
    <property type="entry name" value="Metallo-dependent hydrolases"/>
    <property type="match status" value="1"/>
</dbReference>
<keyword evidence="4" id="KW-0378">Hydrolase</keyword>
<organism evidence="7 8">
    <name type="scientific">Streptomonospora halophila</name>
    <dbReference type="NCBI Taxonomy" id="427369"/>
    <lineage>
        <taxon>Bacteria</taxon>
        <taxon>Bacillati</taxon>
        <taxon>Actinomycetota</taxon>
        <taxon>Actinomycetes</taxon>
        <taxon>Streptosporangiales</taxon>
        <taxon>Nocardiopsidaceae</taxon>
        <taxon>Streptomonospora</taxon>
    </lineage>
</organism>
<sequence>MAPQLPLPEDVQGQPCLKQLPKADLHLHLEGAMRPVTLADLARTYGHPAPQIAPCYDSFDRFQNCYQEVVELIRTRCDLQRLVHEVVEDAAASGAVWIEPHFMLSTYAPALGPAEEVLDLVLETGNATGARLGVGFGLVLGASRNRDPHQAMVLARLAAEYADRGVVAFGLVGDESAAPAEDFERPFTIAREADLILAPHAGERVGALSVRNAVDVLSADRIAHGVRAVEHPPLLERLADEGITLDVCLTSNQLLGVVDDLDDHPLPRLLKAGVPCSLGSDDPLLFGTSLLTEYQIARSQLSSPDSQLATLASTSIDASGVPDDLVMSALTGIRTWLQEGTSSSHR</sequence>
<dbReference type="InterPro" id="IPR032466">
    <property type="entry name" value="Metal_Hydrolase"/>
</dbReference>
<evidence type="ECO:0000313" key="8">
    <source>
        <dbReference type="Proteomes" id="UP001499993"/>
    </source>
</evidence>
<gene>
    <name evidence="7" type="ORF">GCM10023224_26980</name>
</gene>
<dbReference type="PANTHER" id="PTHR43114:SF6">
    <property type="entry name" value="ADENINE DEAMINASE"/>
    <property type="match status" value="1"/>
</dbReference>
<dbReference type="EMBL" id="BAABIK010000013">
    <property type="protein sequence ID" value="GAA4942986.1"/>
    <property type="molecule type" value="Genomic_DNA"/>
</dbReference>